<dbReference type="EMBL" id="CP003985">
    <property type="protein sequence ID" value="AGF78516.1"/>
    <property type="molecule type" value="Genomic_DNA"/>
</dbReference>
<sequence>MEQNRYINFLIASFFLLIFFFLYASAIDFSAPGILNHNVIFDIDPERVVNDMAGSEQIVEVHKHPLYGLFFRAIMPPIIELCETLRTGLNHHESYSFEIIEKITQQPLEITAVTFLICFAGACSVAISFLIFTRFLNNRFDAIFFTLLFGLSPPVWVLSSVPETFSLNLLCIVCAFYLQATLPCKTFSQRNMGHSVFFLLGFVAIGITLPNIIYVAVCYLLYLNRQQLQIWQFAGTMFIYSIALYGAVALGSFIQSNMYAVTFTHISPMDYSSVFIRENTWNHNIHLGKDVLVGCVQLGRSFFLETLIAPKVILHVYHYVDSWRILAFSYKVSWVFILGVFGYCVALISCVRVLFRPDVWSGEVIIAIFIIGFNCLFHTFVHGLGIPFIYSIHVVFPLLFLLAVAYKANAFHFKKVFLVVFVCTVILNNSLFISRINSIIKNDDPTMLGRLENSHGPTQPNAE</sequence>
<name>M1PQ63_DESSD</name>
<reference evidence="3" key="1">
    <citation type="journal article" date="2013" name="Stand. Genomic Sci.">
        <title>Complete genome sequence of Desulfocapsa sulfexigens, a marine deltaproteobacterium specialized in disproportionating inorganic sulfur compounds.</title>
        <authorList>
            <person name="Finster K.W."/>
            <person name="Kjeldsen K.U."/>
            <person name="Kube M."/>
            <person name="Reinhardt R."/>
            <person name="Mussmann M."/>
            <person name="Amann R."/>
            <person name="Schreiber L."/>
        </authorList>
    </citation>
    <scope>NUCLEOTIDE SEQUENCE [LARGE SCALE GENOMIC DNA]</scope>
    <source>
        <strain evidence="3">DSM 10523 / SB164P1</strain>
    </source>
</reference>
<dbReference type="Proteomes" id="UP000011721">
    <property type="component" value="Chromosome"/>
</dbReference>
<feature type="transmembrane region" description="Helical" evidence="1">
    <location>
        <begin position="416"/>
        <end position="433"/>
    </location>
</feature>
<keyword evidence="3" id="KW-1185">Reference proteome</keyword>
<protein>
    <submittedName>
        <fullName evidence="2">Uncharacterized protein</fullName>
    </submittedName>
</protein>
<dbReference type="HOGENOM" id="CLU_590161_0_0_7"/>
<feature type="transmembrane region" description="Helical" evidence="1">
    <location>
        <begin position="140"/>
        <end position="159"/>
    </location>
</feature>
<dbReference type="RefSeq" id="WP_015404207.1">
    <property type="nucleotide sequence ID" value="NC_020304.1"/>
</dbReference>
<evidence type="ECO:0000313" key="2">
    <source>
        <dbReference type="EMBL" id="AGF78516.1"/>
    </source>
</evidence>
<keyword evidence="1" id="KW-0812">Transmembrane</keyword>
<evidence type="ECO:0000313" key="3">
    <source>
        <dbReference type="Proteomes" id="UP000011721"/>
    </source>
</evidence>
<feature type="transmembrane region" description="Helical" evidence="1">
    <location>
        <begin position="332"/>
        <end position="355"/>
    </location>
</feature>
<feature type="transmembrane region" description="Helical" evidence="1">
    <location>
        <begin position="362"/>
        <end position="381"/>
    </location>
</feature>
<feature type="transmembrane region" description="Helical" evidence="1">
    <location>
        <begin position="228"/>
        <end position="250"/>
    </location>
</feature>
<keyword evidence="1" id="KW-1133">Transmembrane helix</keyword>
<dbReference type="KEGG" id="dsf:UWK_01966"/>
<gene>
    <name evidence="2" type="ordered locus">UWK_01966</name>
</gene>
<organism evidence="2 3">
    <name type="scientific">Desulfocapsa sulfexigens (strain DSM 10523 / SB164P1)</name>
    <dbReference type="NCBI Taxonomy" id="1167006"/>
    <lineage>
        <taxon>Bacteria</taxon>
        <taxon>Pseudomonadati</taxon>
        <taxon>Thermodesulfobacteriota</taxon>
        <taxon>Desulfobulbia</taxon>
        <taxon>Desulfobulbales</taxon>
        <taxon>Desulfocapsaceae</taxon>
        <taxon>Desulfocapsa</taxon>
    </lineage>
</organism>
<proteinExistence type="predicted"/>
<feature type="transmembrane region" description="Helical" evidence="1">
    <location>
        <begin position="196"/>
        <end position="222"/>
    </location>
</feature>
<feature type="transmembrane region" description="Helical" evidence="1">
    <location>
        <begin position="110"/>
        <end position="133"/>
    </location>
</feature>
<dbReference type="AlphaFoldDB" id="M1PQ63"/>
<feature type="transmembrane region" description="Helical" evidence="1">
    <location>
        <begin position="7"/>
        <end position="26"/>
    </location>
</feature>
<feature type="transmembrane region" description="Helical" evidence="1">
    <location>
        <begin position="165"/>
        <end position="184"/>
    </location>
</feature>
<accession>M1PQ63</accession>
<feature type="transmembrane region" description="Helical" evidence="1">
    <location>
        <begin position="387"/>
        <end position="404"/>
    </location>
</feature>
<keyword evidence="1" id="KW-0472">Membrane</keyword>
<evidence type="ECO:0000256" key="1">
    <source>
        <dbReference type="SAM" id="Phobius"/>
    </source>
</evidence>